<reference evidence="1 2" key="1">
    <citation type="submission" date="2021-11" db="EMBL/GenBank/DDBJ databases">
        <title>Whole genome of Geoglobus acetivorans.</title>
        <authorList>
            <person name="Liu D."/>
        </authorList>
    </citation>
    <scope>NUCLEOTIDE SEQUENCE [LARGE SCALE GENOMIC DNA]</scope>
    <source>
        <strain evidence="1 2">SBH6</strain>
    </source>
</reference>
<dbReference type="GeneID" id="90449948"/>
<dbReference type="EMBL" id="CP087714">
    <property type="protein sequence ID" value="XAT63497.1"/>
    <property type="molecule type" value="Genomic_DNA"/>
</dbReference>
<dbReference type="RefSeq" id="WP_193807406.1">
    <property type="nucleotide sequence ID" value="NZ_CP087714.1"/>
</dbReference>
<name>A0ABZ3H239_GEOAI</name>
<gene>
    <name evidence="1" type="ORF">LPQ35_09600</name>
</gene>
<protein>
    <submittedName>
        <fullName evidence="1">Uncharacterized protein</fullName>
    </submittedName>
</protein>
<proteinExistence type="predicted"/>
<evidence type="ECO:0000313" key="1">
    <source>
        <dbReference type="EMBL" id="XAT63497.1"/>
    </source>
</evidence>
<keyword evidence="2" id="KW-1185">Reference proteome</keyword>
<dbReference type="Proteomes" id="UP001492541">
    <property type="component" value="Chromosome"/>
</dbReference>
<sequence>MPPDRDERIERMYREKQERIARQIALREARETVALWAAAPLKDPSVVAAKVIEIADEYLKWLKKE</sequence>
<accession>A0ABZ3H239</accession>
<organism evidence="1 2">
    <name type="scientific">Geoglobus acetivorans</name>
    <dbReference type="NCBI Taxonomy" id="565033"/>
    <lineage>
        <taxon>Archaea</taxon>
        <taxon>Methanobacteriati</taxon>
        <taxon>Methanobacteriota</taxon>
        <taxon>Archaeoglobi</taxon>
        <taxon>Archaeoglobales</taxon>
        <taxon>Archaeoglobaceae</taxon>
        <taxon>Geoglobus</taxon>
    </lineage>
</organism>
<evidence type="ECO:0000313" key="2">
    <source>
        <dbReference type="Proteomes" id="UP001492541"/>
    </source>
</evidence>